<protein>
    <submittedName>
        <fullName evidence="1">Uncharacterized protein</fullName>
    </submittedName>
</protein>
<accession>A0A8H7BKA2</accession>
<evidence type="ECO:0000313" key="1">
    <source>
        <dbReference type="EMBL" id="KAF7721056.1"/>
    </source>
</evidence>
<dbReference type="AlphaFoldDB" id="A0A8H7BKA2"/>
<dbReference type="InterPro" id="IPR029159">
    <property type="entry name" value="CA109-like"/>
</dbReference>
<dbReference type="OrthoDB" id="2265273at2759"/>
<comment type="caution">
    <text evidence="1">The sequence shown here is derived from an EMBL/GenBank/DDBJ whole genome shotgun (WGS) entry which is preliminary data.</text>
</comment>
<organism evidence="1 2">
    <name type="scientific">Apophysomyces ossiformis</name>
    <dbReference type="NCBI Taxonomy" id="679940"/>
    <lineage>
        <taxon>Eukaryota</taxon>
        <taxon>Fungi</taxon>
        <taxon>Fungi incertae sedis</taxon>
        <taxon>Mucoromycota</taxon>
        <taxon>Mucoromycotina</taxon>
        <taxon>Mucoromycetes</taxon>
        <taxon>Mucorales</taxon>
        <taxon>Mucorineae</taxon>
        <taxon>Mucoraceae</taxon>
        <taxon>Apophysomyces</taxon>
    </lineage>
</organism>
<dbReference type="Pfam" id="PF15011">
    <property type="entry name" value="CA109-like"/>
    <property type="match status" value="1"/>
</dbReference>
<dbReference type="Proteomes" id="UP000605846">
    <property type="component" value="Unassembled WGS sequence"/>
</dbReference>
<keyword evidence="2" id="KW-1185">Reference proteome</keyword>
<name>A0A8H7BKA2_9FUNG</name>
<dbReference type="EMBL" id="JABAYA010000313">
    <property type="protein sequence ID" value="KAF7721056.1"/>
    <property type="molecule type" value="Genomic_DNA"/>
</dbReference>
<reference evidence="1" key="1">
    <citation type="submission" date="2020-01" db="EMBL/GenBank/DDBJ databases">
        <title>Genome Sequencing of Three Apophysomyces-Like Fungal Strains Confirms a Novel Fungal Genus in the Mucoromycota with divergent Burkholderia-like Endosymbiotic Bacteria.</title>
        <authorList>
            <person name="Stajich J.E."/>
            <person name="Macias A.M."/>
            <person name="Carter-House D."/>
            <person name="Lovett B."/>
            <person name="Kasson L.R."/>
            <person name="Berry K."/>
            <person name="Grigoriev I."/>
            <person name="Chang Y."/>
            <person name="Spatafora J."/>
            <person name="Kasson M.T."/>
        </authorList>
    </citation>
    <scope>NUCLEOTIDE SEQUENCE</scope>
    <source>
        <strain evidence="1">NRRL A-21654</strain>
    </source>
</reference>
<evidence type="ECO:0000313" key="2">
    <source>
        <dbReference type="Proteomes" id="UP000605846"/>
    </source>
</evidence>
<sequence>MSLQRHHVQPERLTYKQTIVFEKTLAQLQRVMDLFQQVLEEWKQLQIKAEKHLAKHFTLAPSYRAAPLSTESLIQVASIQAESVQDSIANLCFMHCQDYQYKRTLLTTLPDHCKSAQDLDRLTDRWQDQIHIKRTVRDDIVERLKLYNTVKKVLESKD</sequence>
<gene>
    <name evidence="1" type="ORF">EC973_005521</name>
</gene>
<proteinExistence type="predicted"/>